<dbReference type="InterPro" id="IPR001631">
    <property type="entry name" value="TopoI"/>
</dbReference>
<evidence type="ECO:0000256" key="5">
    <source>
        <dbReference type="ARBA" id="ARBA00023125"/>
    </source>
</evidence>
<feature type="domain" description="DNA topoisomerase I catalytic core eukaryotic-type" evidence="8">
    <location>
        <begin position="111"/>
        <end position="322"/>
    </location>
</feature>
<keyword evidence="6 10" id="KW-0413">Isomerase</keyword>
<comment type="catalytic activity">
    <reaction evidence="1">
        <text>ATP-independent breakage of single-stranded DNA, followed by passage and rejoining.</text>
        <dbReference type="EC" id="5.6.2.1"/>
    </reaction>
</comment>
<evidence type="ECO:0000256" key="6">
    <source>
        <dbReference type="ARBA" id="ARBA00023235"/>
    </source>
</evidence>
<dbReference type="GO" id="GO:0003677">
    <property type="term" value="F:DNA binding"/>
    <property type="evidence" value="ECO:0007669"/>
    <property type="project" value="UniProtKB-KW"/>
</dbReference>
<evidence type="ECO:0000256" key="2">
    <source>
        <dbReference type="ARBA" id="ARBA00006645"/>
    </source>
</evidence>
<feature type="compositionally biased region" description="Polar residues" evidence="7">
    <location>
        <begin position="424"/>
        <end position="440"/>
    </location>
</feature>
<dbReference type="InterPro" id="IPR049331">
    <property type="entry name" value="Top1B_N_bact"/>
</dbReference>
<dbReference type="EMBL" id="FSRM01000002">
    <property type="protein sequence ID" value="SIO54773.1"/>
    <property type="molecule type" value="Genomic_DNA"/>
</dbReference>
<keyword evidence="5" id="KW-0238">DNA-binding</keyword>
<organism evidence="10 11">
    <name type="scientific">Paraburkholderia phenazinium</name>
    <dbReference type="NCBI Taxonomy" id="60549"/>
    <lineage>
        <taxon>Bacteria</taxon>
        <taxon>Pseudomonadati</taxon>
        <taxon>Pseudomonadota</taxon>
        <taxon>Betaproteobacteria</taxon>
        <taxon>Burkholderiales</taxon>
        <taxon>Burkholderiaceae</taxon>
        <taxon>Paraburkholderia</taxon>
    </lineage>
</organism>
<evidence type="ECO:0000256" key="4">
    <source>
        <dbReference type="ARBA" id="ARBA00023029"/>
    </source>
</evidence>
<feature type="domain" description="DNA topoisomerase IB N-terminal" evidence="9">
    <location>
        <begin position="51"/>
        <end position="99"/>
    </location>
</feature>
<dbReference type="InterPro" id="IPR011010">
    <property type="entry name" value="DNA_brk_join_enz"/>
</dbReference>
<evidence type="ECO:0000256" key="1">
    <source>
        <dbReference type="ARBA" id="ARBA00000213"/>
    </source>
</evidence>
<reference evidence="10 11" key="1">
    <citation type="submission" date="2016-11" db="EMBL/GenBank/DDBJ databases">
        <authorList>
            <person name="Jaros S."/>
            <person name="Januszkiewicz K."/>
            <person name="Wedrychowicz H."/>
        </authorList>
    </citation>
    <scope>NUCLEOTIDE SEQUENCE [LARGE SCALE GENOMIC DNA]</scope>
    <source>
        <strain evidence="10 11">GAS86</strain>
    </source>
</reference>
<comment type="similarity">
    <text evidence="2">Belongs to the type IB topoisomerase family.</text>
</comment>
<feature type="region of interest" description="Disordered" evidence="7">
    <location>
        <begin position="405"/>
        <end position="440"/>
    </location>
</feature>
<dbReference type="Pfam" id="PF21338">
    <property type="entry name" value="Top1B_N_bact"/>
    <property type="match status" value="1"/>
</dbReference>
<dbReference type="PRINTS" id="PR00416">
    <property type="entry name" value="EUTPISMRASEI"/>
</dbReference>
<dbReference type="InterPro" id="IPR035447">
    <property type="entry name" value="DNA_topo_I_N_sf"/>
</dbReference>
<dbReference type="RefSeq" id="WP_074268675.1">
    <property type="nucleotide sequence ID" value="NZ_FSRM01000002.1"/>
</dbReference>
<evidence type="ECO:0000313" key="10">
    <source>
        <dbReference type="EMBL" id="SIO54773.1"/>
    </source>
</evidence>
<dbReference type="OrthoDB" id="9778962at2"/>
<sequence>MTAPPRSARHQSATVAASTSATAATQSAMPSGLRHADDTRPGYSRKLLKEGFAYFDVAGKRIEDADEIARINALAIPPAYADVWICPDPRGHIQATGRDARGRKQYRYHPRWRETRDADKYERMTAFGRALPKIRARVSRDLKLRGMPGDKVIAAIVQLLDSTLIRIGNAEYARDNQSYGLTTLRKKHLKVEAGRVRFRFRGKSGIEHDVTIDNPRVKRIVLRCAELPGHDLFQYVDEDGTRHTVGSAEINDYLKRASDADFTAKDYRTWAGSVYAFAALRRLLCDSAAEARRHVVATVKEVAALLRNTPAVCRRCYIHPAVIAAFEADELQGIANCRPRRGLRVDEAAFAILLSRSAKQAARQAANGSRKRRSSSAPATTTLAREAVDTANSVSDAQLTALLTKSRAMRKSSGTPNAPRVTRVRNSARTASRQARPTTT</sequence>
<gene>
    <name evidence="10" type="ORF">SAMN05444168_6931</name>
</gene>
<evidence type="ECO:0000313" key="11">
    <source>
        <dbReference type="Proteomes" id="UP000184693"/>
    </source>
</evidence>
<dbReference type="InterPro" id="IPR014711">
    <property type="entry name" value="TopoI_cat_a-hlx-sub_euk"/>
</dbReference>
<evidence type="ECO:0000256" key="7">
    <source>
        <dbReference type="SAM" id="MobiDB-lite"/>
    </source>
</evidence>
<feature type="compositionally biased region" description="Low complexity" evidence="7">
    <location>
        <begin position="11"/>
        <end position="28"/>
    </location>
</feature>
<evidence type="ECO:0000256" key="3">
    <source>
        <dbReference type="ARBA" id="ARBA00012891"/>
    </source>
</evidence>
<dbReference type="SUPFAM" id="SSF56349">
    <property type="entry name" value="DNA breaking-rejoining enzymes"/>
    <property type="match status" value="1"/>
</dbReference>
<dbReference type="Gene3D" id="3.30.66.10">
    <property type="entry name" value="DNA topoisomerase I domain"/>
    <property type="match status" value="1"/>
</dbReference>
<dbReference type="GO" id="GO:0003917">
    <property type="term" value="F:DNA topoisomerase type I (single strand cut, ATP-independent) activity"/>
    <property type="evidence" value="ECO:0007669"/>
    <property type="project" value="UniProtKB-EC"/>
</dbReference>
<feature type="region of interest" description="Disordered" evidence="7">
    <location>
        <begin position="1"/>
        <end position="40"/>
    </location>
</feature>
<evidence type="ECO:0000259" key="8">
    <source>
        <dbReference type="Pfam" id="PF01028"/>
    </source>
</evidence>
<dbReference type="AlphaFoldDB" id="A0A1N6KEB1"/>
<dbReference type="GO" id="GO:0006265">
    <property type="term" value="P:DNA topological change"/>
    <property type="evidence" value="ECO:0007669"/>
    <property type="project" value="InterPro"/>
</dbReference>
<dbReference type="PROSITE" id="PS52038">
    <property type="entry name" value="TOPO_IB_2"/>
    <property type="match status" value="1"/>
</dbReference>
<protein>
    <recommendedName>
        <fullName evidence="3">DNA topoisomerase</fullName>
        <ecNumber evidence="3">5.6.2.1</ecNumber>
    </recommendedName>
</protein>
<dbReference type="Gene3D" id="3.90.15.10">
    <property type="entry name" value="Topoisomerase I, Chain A, domain 3"/>
    <property type="match status" value="1"/>
</dbReference>
<dbReference type="Proteomes" id="UP000184693">
    <property type="component" value="Unassembled WGS sequence"/>
</dbReference>
<name>A0A1N6KEB1_9BURK</name>
<dbReference type="Pfam" id="PF01028">
    <property type="entry name" value="Topoisom_I"/>
    <property type="match status" value="1"/>
</dbReference>
<proteinExistence type="inferred from homology"/>
<keyword evidence="4" id="KW-0799">Topoisomerase</keyword>
<dbReference type="InterPro" id="IPR013500">
    <property type="entry name" value="TopoI_cat_euk"/>
</dbReference>
<dbReference type="SUPFAM" id="SSF55869">
    <property type="entry name" value="DNA topoisomerase I domain"/>
    <property type="match status" value="1"/>
</dbReference>
<accession>A0A1N6KEB1</accession>
<evidence type="ECO:0000259" key="9">
    <source>
        <dbReference type="Pfam" id="PF21338"/>
    </source>
</evidence>
<dbReference type="Gene3D" id="1.10.132.120">
    <property type="match status" value="1"/>
</dbReference>
<dbReference type="EC" id="5.6.2.1" evidence="3"/>